<dbReference type="GO" id="GO:0005886">
    <property type="term" value="C:plasma membrane"/>
    <property type="evidence" value="ECO:0007669"/>
    <property type="project" value="UniProtKB-SubCell"/>
</dbReference>
<dbReference type="CDD" id="cd00082">
    <property type="entry name" value="HisKA"/>
    <property type="match status" value="1"/>
</dbReference>
<sequence>MGKTLRRWMSAPWRWITSSFRVQMAMAVVLSFFVAVFTVGIGMQLFDAQEPKMDGQPPAGSIAPPDSREEISQSKYGLSLTYGLKLRLRELASELQANPQISSDRWKDISWPPFSWALTDDRGRVLVRVGEMPGDRIDVHAFLQRVESSSRSAGDSSEGEIAAYYPFEMKGEARYLFGVQRLGEMPVHREEHPMRPLLILSASLAAFLVSYIWLTRGKLSQIRDLAKGMDRIAEGDFSFRLKEKGRDELGSLITNINRMADRLEENRERERAWERNRMELITHVSHDLRGPLTSIIGYLQLMRDKPELEKEELLHCGGIALNKSLGLKRMIDDLFEYAKLSHPNVRLHRKRISLTRLLEQLLEECFVLTEEKGVRLQKELPEDPLVLDGDPVLLARLFENLLDNALRHGQGERIRVVAVRSADWAAITVANPAEELDPSLLERFFDTFVTGDASRREGGSGLGLAIAKSVVKLHGGEIGAEQKAGELRIHIRLPLCPCESDEKESGG</sequence>
<evidence type="ECO:0000256" key="2">
    <source>
        <dbReference type="ARBA" id="ARBA00004651"/>
    </source>
</evidence>
<dbReference type="Pfam" id="PF00512">
    <property type="entry name" value="HisKA"/>
    <property type="match status" value="1"/>
</dbReference>
<dbReference type="SUPFAM" id="SSF47384">
    <property type="entry name" value="Homodimeric domain of signal transducing histidine kinase"/>
    <property type="match status" value="1"/>
</dbReference>
<keyword evidence="4" id="KW-1003">Cell membrane</keyword>
<organism evidence="19 20">
    <name type="scientific">Planifilum fimeticola</name>
    <dbReference type="NCBI Taxonomy" id="201975"/>
    <lineage>
        <taxon>Bacteria</taxon>
        <taxon>Bacillati</taxon>
        <taxon>Bacillota</taxon>
        <taxon>Bacilli</taxon>
        <taxon>Bacillales</taxon>
        <taxon>Thermoactinomycetaceae</taxon>
        <taxon>Planifilum</taxon>
    </lineage>
</organism>
<keyword evidence="11 16" id="KW-1133">Transmembrane helix</keyword>
<reference evidence="19 20" key="1">
    <citation type="submission" date="2018-03" db="EMBL/GenBank/DDBJ databases">
        <title>Genomic Encyclopedia of Archaeal and Bacterial Type Strains, Phase II (KMG-II): from individual species to whole genera.</title>
        <authorList>
            <person name="Goeker M."/>
        </authorList>
    </citation>
    <scope>NUCLEOTIDE SEQUENCE [LARGE SCALE GENOMIC DNA]</scope>
    <source>
        <strain evidence="19 20">DSM 44946</strain>
    </source>
</reference>
<keyword evidence="8" id="KW-0547">Nucleotide-binding</keyword>
<evidence type="ECO:0000313" key="19">
    <source>
        <dbReference type="EMBL" id="PRX40481.1"/>
    </source>
</evidence>
<dbReference type="Pfam" id="PF00672">
    <property type="entry name" value="HAMP"/>
    <property type="match status" value="1"/>
</dbReference>
<dbReference type="SUPFAM" id="SSF55874">
    <property type="entry name" value="ATPase domain of HSP90 chaperone/DNA topoisomerase II/histidine kinase"/>
    <property type="match status" value="1"/>
</dbReference>
<evidence type="ECO:0000256" key="7">
    <source>
        <dbReference type="ARBA" id="ARBA00022692"/>
    </source>
</evidence>
<keyword evidence="12" id="KW-0902">Two-component regulatory system</keyword>
<keyword evidence="10" id="KW-0067">ATP-binding</keyword>
<dbReference type="InterPro" id="IPR005467">
    <property type="entry name" value="His_kinase_dom"/>
</dbReference>
<dbReference type="SUPFAM" id="SSF158472">
    <property type="entry name" value="HAMP domain-like"/>
    <property type="match status" value="1"/>
</dbReference>
<dbReference type="AlphaFoldDB" id="A0A2T0LED8"/>
<comment type="subcellular location">
    <subcellularLocation>
        <location evidence="2">Cell membrane</location>
        <topology evidence="2">Multi-pass membrane protein</topology>
    </subcellularLocation>
</comment>
<evidence type="ECO:0000256" key="14">
    <source>
        <dbReference type="SAM" id="Coils"/>
    </source>
</evidence>
<dbReference type="PANTHER" id="PTHR45528">
    <property type="entry name" value="SENSOR HISTIDINE KINASE CPXA"/>
    <property type="match status" value="1"/>
</dbReference>
<evidence type="ECO:0000256" key="16">
    <source>
        <dbReference type="SAM" id="Phobius"/>
    </source>
</evidence>
<feature type="domain" description="HAMP" evidence="18">
    <location>
        <begin position="216"/>
        <end position="268"/>
    </location>
</feature>
<evidence type="ECO:0000256" key="4">
    <source>
        <dbReference type="ARBA" id="ARBA00022475"/>
    </source>
</evidence>
<evidence type="ECO:0000256" key="1">
    <source>
        <dbReference type="ARBA" id="ARBA00000085"/>
    </source>
</evidence>
<evidence type="ECO:0000256" key="15">
    <source>
        <dbReference type="SAM" id="MobiDB-lite"/>
    </source>
</evidence>
<dbReference type="EMBL" id="PVNE01000013">
    <property type="protein sequence ID" value="PRX40481.1"/>
    <property type="molecule type" value="Genomic_DNA"/>
</dbReference>
<dbReference type="RefSeq" id="WP_170070436.1">
    <property type="nucleotide sequence ID" value="NZ_PVNE01000013.1"/>
</dbReference>
<dbReference type="InterPro" id="IPR004358">
    <property type="entry name" value="Sig_transdc_His_kin-like_C"/>
</dbReference>
<keyword evidence="20" id="KW-1185">Reference proteome</keyword>
<evidence type="ECO:0000313" key="20">
    <source>
        <dbReference type="Proteomes" id="UP000237797"/>
    </source>
</evidence>
<dbReference type="PROSITE" id="PS50885">
    <property type="entry name" value="HAMP"/>
    <property type="match status" value="1"/>
</dbReference>
<feature type="coiled-coil region" evidence="14">
    <location>
        <begin position="246"/>
        <end position="276"/>
    </location>
</feature>
<dbReference type="InterPro" id="IPR003660">
    <property type="entry name" value="HAMP_dom"/>
</dbReference>
<evidence type="ECO:0000256" key="5">
    <source>
        <dbReference type="ARBA" id="ARBA00022553"/>
    </source>
</evidence>
<evidence type="ECO:0000256" key="10">
    <source>
        <dbReference type="ARBA" id="ARBA00022840"/>
    </source>
</evidence>
<proteinExistence type="predicted"/>
<dbReference type="Gene3D" id="1.10.287.130">
    <property type="match status" value="1"/>
</dbReference>
<evidence type="ECO:0000259" key="18">
    <source>
        <dbReference type="PROSITE" id="PS50885"/>
    </source>
</evidence>
<name>A0A2T0LED8_9BACL</name>
<evidence type="ECO:0000256" key="12">
    <source>
        <dbReference type="ARBA" id="ARBA00023012"/>
    </source>
</evidence>
<feature type="domain" description="Histidine kinase" evidence="17">
    <location>
        <begin position="283"/>
        <end position="497"/>
    </location>
</feature>
<comment type="catalytic activity">
    <reaction evidence="1">
        <text>ATP + protein L-histidine = ADP + protein N-phospho-L-histidine.</text>
        <dbReference type="EC" id="2.7.13.3"/>
    </reaction>
</comment>
<dbReference type="Gene3D" id="3.30.565.10">
    <property type="entry name" value="Histidine kinase-like ATPase, C-terminal domain"/>
    <property type="match status" value="1"/>
</dbReference>
<evidence type="ECO:0000256" key="11">
    <source>
        <dbReference type="ARBA" id="ARBA00022989"/>
    </source>
</evidence>
<dbReference type="PANTHER" id="PTHR45528:SF8">
    <property type="entry name" value="HISTIDINE KINASE"/>
    <property type="match status" value="1"/>
</dbReference>
<dbReference type="PROSITE" id="PS50109">
    <property type="entry name" value="HIS_KIN"/>
    <property type="match status" value="1"/>
</dbReference>
<keyword evidence="5" id="KW-0597">Phosphoprotein</keyword>
<comment type="caution">
    <text evidence="19">The sequence shown here is derived from an EMBL/GenBank/DDBJ whole genome shotgun (WGS) entry which is preliminary data.</text>
</comment>
<evidence type="ECO:0000256" key="13">
    <source>
        <dbReference type="ARBA" id="ARBA00023136"/>
    </source>
</evidence>
<evidence type="ECO:0000256" key="3">
    <source>
        <dbReference type="ARBA" id="ARBA00012438"/>
    </source>
</evidence>
<dbReference type="EC" id="2.7.13.3" evidence="3"/>
<dbReference type="CDD" id="cd06225">
    <property type="entry name" value="HAMP"/>
    <property type="match status" value="1"/>
</dbReference>
<keyword evidence="6" id="KW-0808">Transferase</keyword>
<protein>
    <recommendedName>
        <fullName evidence="3">histidine kinase</fullName>
        <ecNumber evidence="3">2.7.13.3</ecNumber>
    </recommendedName>
</protein>
<keyword evidence="9 19" id="KW-0418">Kinase</keyword>
<evidence type="ECO:0000256" key="8">
    <source>
        <dbReference type="ARBA" id="ARBA00022741"/>
    </source>
</evidence>
<keyword evidence="7 16" id="KW-0812">Transmembrane</keyword>
<evidence type="ECO:0000256" key="6">
    <source>
        <dbReference type="ARBA" id="ARBA00022679"/>
    </source>
</evidence>
<dbReference type="Proteomes" id="UP000237797">
    <property type="component" value="Unassembled WGS sequence"/>
</dbReference>
<dbReference type="Pfam" id="PF02518">
    <property type="entry name" value="HATPase_c"/>
    <property type="match status" value="1"/>
</dbReference>
<evidence type="ECO:0000256" key="9">
    <source>
        <dbReference type="ARBA" id="ARBA00022777"/>
    </source>
</evidence>
<dbReference type="InterPro" id="IPR003661">
    <property type="entry name" value="HisK_dim/P_dom"/>
</dbReference>
<dbReference type="PRINTS" id="PR00344">
    <property type="entry name" value="BCTRLSENSOR"/>
</dbReference>
<dbReference type="InterPro" id="IPR050398">
    <property type="entry name" value="HssS/ArlS-like"/>
</dbReference>
<dbReference type="InterPro" id="IPR003594">
    <property type="entry name" value="HATPase_dom"/>
</dbReference>
<evidence type="ECO:0000259" key="17">
    <source>
        <dbReference type="PROSITE" id="PS50109"/>
    </source>
</evidence>
<keyword evidence="14" id="KW-0175">Coiled coil</keyword>
<dbReference type="InterPro" id="IPR036097">
    <property type="entry name" value="HisK_dim/P_sf"/>
</dbReference>
<keyword evidence="13 16" id="KW-0472">Membrane</keyword>
<dbReference type="CDD" id="cd00075">
    <property type="entry name" value="HATPase"/>
    <property type="match status" value="1"/>
</dbReference>
<dbReference type="GO" id="GO:0000155">
    <property type="term" value="F:phosphorelay sensor kinase activity"/>
    <property type="evidence" value="ECO:0007669"/>
    <property type="project" value="InterPro"/>
</dbReference>
<dbReference type="SMART" id="SM00387">
    <property type="entry name" value="HATPase_c"/>
    <property type="match status" value="1"/>
</dbReference>
<gene>
    <name evidence="19" type="ORF">CLV97_11368</name>
</gene>
<feature type="transmembrane region" description="Helical" evidence="16">
    <location>
        <begin position="20"/>
        <end position="43"/>
    </location>
</feature>
<feature type="region of interest" description="Disordered" evidence="15">
    <location>
        <begin position="50"/>
        <end position="74"/>
    </location>
</feature>
<dbReference type="SMART" id="SM00304">
    <property type="entry name" value="HAMP"/>
    <property type="match status" value="1"/>
</dbReference>
<accession>A0A2T0LED8</accession>
<dbReference type="SMART" id="SM00388">
    <property type="entry name" value="HisKA"/>
    <property type="match status" value="1"/>
</dbReference>
<dbReference type="GO" id="GO:0005524">
    <property type="term" value="F:ATP binding"/>
    <property type="evidence" value="ECO:0007669"/>
    <property type="project" value="UniProtKB-KW"/>
</dbReference>
<dbReference type="InterPro" id="IPR036890">
    <property type="entry name" value="HATPase_C_sf"/>
</dbReference>
<dbReference type="Gene3D" id="6.10.340.10">
    <property type="match status" value="1"/>
</dbReference>